<feature type="compositionally biased region" description="Polar residues" evidence="1">
    <location>
        <begin position="85"/>
        <end position="95"/>
    </location>
</feature>
<dbReference type="EMBL" id="JABAHT010000070">
    <property type="protein sequence ID" value="KAF4666612.1"/>
    <property type="molecule type" value="Genomic_DNA"/>
</dbReference>
<evidence type="ECO:0000256" key="1">
    <source>
        <dbReference type="SAM" id="MobiDB-lite"/>
    </source>
</evidence>
<proteinExistence type="predicted"/>
<organism evidence="2 5">
    <name type="scientific">Perkinsus olseni</name>
    <name type="common">Perkinsus atlanticus</name>
    <dbReference type="NCBI Taxonomy" id="32597"/>
    <lineage>
        <taxon>Eukaryota</taxon>
        <taxon>Sar</taxon>
        <taxon>Alveolata</taxon>
        <taxon>Perkinsozoa</taxon>
        <taxon>Perkinsea</taxon>
        <taxon>Perkinsida</taxon>
        <taxon>Perkinsidae</taxon>
        <taxon>Perkinsus</taxon>
    </lineage>
</organism>
<dbReference type="OrthoDB" id="10484561at2759"/>
<protein>
    <submittedName>
        <fullName evidence="2">Uncharacterized protein</fullName>
    </submittedName>
</protein>
<evidence type="ECO:0000313" key="4">
    <source>
        <dbReference type="Proteomes" id="UP000570595"/>
    </source>
</evidence>
<comment type="caution">
    <text evidence="2">The sequence shown here is derived from an EMBL/GenBank/DDBJ whole genome shotgun (WGS) entry which is preliminary data.</text>
</comment>
<sequence>MYYTQHQSAVNCPPSALHHHHNRYLPRLHAAFTSIRGHLPAQHQSMSTPLSATMGGTCRAPQKSTRAPQLEAPRRSVSLPRESQEASPSTTNTHGHTNKADDIESASPLLTYPAGAASVCRLLEIAASRLRESQNRCRTAAIRLLTRALLRLEESSKRDAFLTLNPRVDPGQHLGDLRRVHELADELESYLATFSADFKSPSSHRPTRE</sequence>
<evidence type="ECO:0000313" key="2">
    <source>
        <dbReference type="EMBL" id="KAF4652949.1"/>
    </source>
</evidence>
<gene>
    <name evidence="2" type="ORF">FOL46_009420</name>
    <name evidence="3" type="ORF">FOZ61_009550</name>
</gene>
<dbReference type="EMBL" id="JABANN010000858">
    <property type="protein sequence ID" value="KAF4652949.1"/>
    <property type="molecule type" value="Genomic_DNA"/>
</dbReference>
<feature type="compositionally biased region" description="Polar residues" evidence="1">
    <location>
        <begin position="42"/>
        <end position="51"/>
    </location>
</feature>
<name>A0A7J6L257_PEROL</name>
<accession>A0A7J6L257</accession>
<evidence type="ECO:0000313" key="3">
    <source>
        <dbReference type="EMBL" id="KAF4666612.1"/>
    </source>
</evidence>
<feature type="region of interest" description="Disordered" evidence="1">
    <location>
        <begin position="40"/>
        <end position="101"/>
    </location>
</feature>
<reference evidence="4 5" key="1">
    <citation type="submission" date="2020-04" db="EMBL/GenBank/DDBJ databases">
        <title>Perkinsus olseni comparative genomics.</title>
        <authorList>
            <person name="Bogema D.R."/>
        </authorList>
    </citation>
    <scope>NUCLEOTIDE SEQUENCE [LARGE SCALE GENOMIC DNA]</scope>
    <source>
        <strain evidence="3">ATCC PRA-179</strain>
        <strain evidence="2">ATCC PRA-31</strain>
    </source>
</reference>
<evidence type="ECO:0000313" key="5">
    <source>
        <dbReference type="Proteomes" id="UP000572268"/>
    </source>
</evidence>
<dbReference type="Proteomes" id="UP000572268">
    <property type="component" value="Unassembled WGS sequence"/>
</dbReference>
<dbReference type="Proteomes" id="UP000570595">
    <property type="component" value="Unassembled WGS sequence"/>
</dbReference>
<dbReference type="AlphaFoldDB" id="A0A7J6L257"/>